<keyword evidence="3" id="KW-0804">Transcription</keyword>
<evidence type="ECO:0000256" key="1">
    <source>
        <dbReference type="ARBA" id="ARBA00004123"/>
    </source>
</evidence>
<comment type="subcellular location">
    <subcellularLocation>
        <location evidence="1">Nucleus</location>
    </subcellularLocation>
</comment>
<feature type="domain" description="BHLH" evidence="6">
    <location>
        <begin position="69"/>
        <end position="121"/>
    </location>
</feature>
<evidence type="ECO:0000256" key="4">
    <source>
        <dbReference type="ARBA" id="ARBA00023242"/>
    </source>
</evidence>
<dbReference type="EMBL" id="QGNW01000039">
    <property type="protein sequence ID" value="RVX08958.1"/>
    <property type="molecule type" value="Genomic_DNA"/>
</dbReference>
<evidence type="ECO:0000256" key="2">
    <source>
        <dbReference type="ARBA" id="ARBA00023015"/>
    </source>
</evidence>
<organism evidence="7 8">
    <name type="scientific">Vitis vinifera</name>
    <name type="common">Grape</name>
    <dbReference type="NCBI Taxonomy" id="29760"/>
    <lineage>
        <taxon>Eukaryota</taxon>
        <taxon>Viridiplantae</taxon>
        <taxon>Streptophyta</taxon>
        <taxon>Embryophyta</taxon>
        <taxon>Tracheophyta</taxon>
        <taxon>Spermatophyta</taxon>
        <taxon>Magnoliopsida</taxon>
        <taxon>eudicotyledons</taxon>
        <taxon>Gunneridae</taxon>
        <taxon>Pentapetalae</taxon>
        <taxon>rosids</taxon>
        <taxon>Vitales</taxon>
        <taxon>Vitaceae</taxon>
        <taxon>Viteae</taxon>
        <taxon>Vitis</taxon>
    </lineage>
</organism>
<protein>
    <submittedName>
        <fullName evidence="7">Transcription factor bHLH120</fullName>
    </submittedName>
</protein>
<name>A0A438JJ24_VITVI</name>
<dbReference type="SUPFAM" id="SSF47459">
    <property type="entry name" value="HLH, helix-loop-helix DNA-binding domain"/>
    <property type="match status" value="1"/>
</dbReference>
<dbReference type="GO" id="GO:0046983">
    <property type="term" value="F:protein dimerization activity"/>
    <property type="evidence" value="ECO:0007669"/>
    <property type="project" value="InterPro"/>
</dbReference>
<proteinExistence type="predicted"/>
<keyword evidence="2" id="KW-0805">Transcription regulation</keyword>
<dbReference type="GO" id="GO:0006357">
    <property type="term" value="P:regulation of transcription by RNA polymerase II"/>
    <property type="evidence" value="ECO:0007669"/>
    <property type="project" value="InterPro"/>
</dbReference>
<dbReference type="InterPro" id="IPR015660">
    <property type="entry name" value="MASH1/Ascl1a-like"/>
</dbReference>
<feature type="region of interest" description="Disordered" evidence="5">
    <location>
        <begin position="43"/>
        <end position="62"/>
    </location>
</feature>
<dbReference type="InterPro" id="IPR011598">
    <property type="entry name" value="bHLH_dom"/>
</dbReference>
<dbReference type="AlphaFoldDB" id="A0A438JJ24"/>
<evidence type="ECO:0000259" key="6">
    <source>
        <dbReference type="PROSITE" id="PS50888"/>
    </source>
</evidence>
<evidence type="ECO:0000313" key="8">
    <source>
        <dbReference type="Proteomes" id="UP000288805"/>
    </source>
</evidence>
<dbReference type="CDD" id="cd18914">
    <property type="entry name" value="bHLH_AtORG2_like"/>
    <property type="match status" value="1"/>
</dbReference>
<evidence type="ECO:0000313" key="7">
    <source>
        <dbReference type="EMBL" id="RVX08958.1"/>
    </source>
</evidence>
<feature type="compositionally biased region" description="Basic residues" evidence="5">
    <location>
        <begin position="43"/>
        <end position="52"/>
    </location>
</feature>
<dbReference type="PANTHER" id="PTHR13935:SF164">
    <property type="entry name" value="BHLH DOMAIN-CONTAINING PROTEIN"/>
    <property type="match status" value="1"/>
</dbReference>
<dbReference type="GO" id="GO:0005634">
    <property type="term" value="C:nucleus"/>
    <property type="evidence" value="ECO:0007669"/>
    <property type="project" value="UniProtKB-SubCell"/>
</dbReference>
<keyword evidence="4" id="KW-0539">Nucleus</keyword>
<comment type="caution">
    <text evidence="7">The sequence shown here is derived from an EMBL/GenBank/DDBJ whole genome shotgun (WGS) entry which is preliminary data.</text>
</comment>
<dbReference type="GO" id="GO:0003700">
    <property type="term" value="F:DNA-binding transcription factor activity"/>
    <property type="evidence" value="ECO:0007669"/>
    <property type="project" value="InterPro"/>
</dbReference>
<dbReference type="PANTHER" id="PTHR13935">
    <property type="entry name" value="ACHAETE-SCUTE TRANSCRIPTION FACTOR-RELATED"/>
    <property type="match status" value="1"/>
</dbReference>
<reference evidence="7 8" key="1">
    <citation type="journal article" date="2018" name="PLoS Genet.">
        <title>Population sequencing reveals clonal diversity and ancestral inbreeding in the grapevine cultivar Chardonnay.</title>
        <authorList>
            <person name="Roach M.J."/>
            <person name="Johnson D.L."/>
            <person name="Bohlmann J."/>
            <person name="van Vuuren H.J."/>
            <person name="Jones S.J."/>
            <person name="Pretorius I.S."/>
            <person name="Schmidt S.A."/>
            <person name="Borneman A.R."/>
        </authorList>
    </citation>
    <scope>NUCLEOTIDE SEQUENCE [LARGE SCALE GENOMIC DNA]</scope>
    <source>
        <strain evidence="8">cv. Chardonnay</strain>
        <tissue evidence="7">Leaf</tissue>
    </source>
</reference>
<dbReference type="SMART" id="SM00353">
    <property type="entry name" value="HLH"/>
    <property type="match status" value="1"/>
</dbReference>
<evidence type="ECO:0000256" key="3">
    <source>
        <dbReference type="ARBA" id="ARBA00023163"/>
    </source>
</evidence>
<accession>A0A438JJ24</accession>
<gene>
    <name evidence="7" type="primary">BHLH120_1</name>
    <name evidence="7" type="ORF">CK203_013987</name>
</gene>
<dbReference type="Pfam" id="PF00010">
    <property type="entry name" value="HLH"/>
    <property type="match status" value="1"/>
</dbReference>
<dbReference type="InterPro" id="IPR036638">
    <property type="entry name" value="HLH_DNA-bd_sf"/>
</dbReference>
<evidence type="ECO:0000256" key="5">
    <source>
        <dbReference type="SAM" id="MobiDB-lite"/>
    </source>
</evidence>
<dbReference type="Proteomes" id="UP000288805">
    <property type="component" value="Unassembled WGS sequence"/>
</dbReference>
<dbReference type="PROSITE" id="PS50888">
    <property type="entry name" value="BHLH"/>
    <property type="match status" value="1"/>
</dbReference>
<dbReference type="Gene3D" id="4.10.280.10">
    <property type="entry name" value="Helix-loop-helix DNA-binding domain"/>
    <property type="match status" value="1"/>
</dbReference>
<sequence>MFPLDPTDELFQFTSLPSQQNAIQHQDNKLSFTTCIDTAHLPRKRNYSRQRKSSAFVGDKDDYRSDKKKRKMIHRDVERQRRQEMAVLYASLRSLVPNEYLKVTRSVSDHIYETVNYIRHLQDKIQELSDKRDCLKKLSNTSNNVAPDCPTSCLECSCVTVEPCWAGVEVLVSTGFTQGLPLSRVLSVLTSEDLSIVSCSSTKVNGMLLHSTESEVNDGAGASMYLSYRRKLADLKVKTSSKILKW</sequence>